<dbReference type="InterPro" id="IPR045469">
    <property type="entry name" value="Nis1"/>
</dbReference>
<reference evidence="2" key="1">
    <citation type="submission" date="2020-05" db="EMBL/GenBank/DDBJ databases">
        <title>Mycena genomes resolve the evolution of fungal bioluminescence.</title>
        <authorList>
            <person name="Tsai I.J."/>
        </authorList>
    </citation>
    <scope>NUCLEOTIDE SEQUENCE</scope>
    <source>
        <strain evidence="2">CCC161011</strain>
    </source>
</reference>
<gene>
    <name evidence="2" type="ORF">MVEN_00363700</name>
</gene>
<dbReference type="OrthoDB" id="2841294at2759"/>
<comment type="caution">
    <text evidence="2">The sequence shown here is derived from an EMBL/GenBank/DDBJ whole genome shotgun (WGS) entry which is preliminary data.</text>
</comment>
<proteinExistence type="predicted"/>
<dbReference type="AlphaFoldDB" id="A0A8H7DAU0"/>
<sequence length="148" mass="15673">MKFILNVLAVSCLYIATVWAQAAHIGFPLAGDTLHFNTNFTFQLVRPNSIQGSTEVGIAIGLLGCPVSQEAVCPSPAGQLGTILFTGQFTPTIHPMAMIYENFTLTVPSADFFPGPGRAQLVVARLHLIGAGPAPILELNNITVNLAN</sequence>
<evidence type="ECO:0000256" key="1">
    <source>
        <dbReference type="SAM" id="SignalP"/>
    </source>
</evidence>
<feature type="chain" id="PRO_5034338972" evidence="1">
    <location>
        <begin position="21"/>
        <end position="148"/>
    </location>
</feature>
<organism evidence="2 3">
    <name type="scientific">Mycena venus</name>
    <dbReference type="NCBI Taxonomy" id="2733690"/>
    <lineage>
        <taxon>Eukaryota</taxon>
        <taxon>Fungi</taxon>
        <taxon>Dikarya</taxon>
        <taxon>Basidiomycota</taxon>
        <taxon>Agaricomycotina</taxon>
        <taxon>Agaricomycetes</taxon>
        <taxon>Agaricomycetidae</taxon>
        <taxon>Agaricales</taxon>
        <taxon>Marasmiineae</taxon>
        <taxon>Mycenaceae</taxon>
        <taxon>Mycena</taxon>
    </lineage>
</organism>
<keyword evidence="3" id="KW-1185">Reference proteome</keyword>
<evidence type="ECO:0000313" key="2">
    <source>
        <dbReference type="EMBL" id="KAF7364931.1"/>
    </source>
</evidence>
<evidence type="ECO:0000313" key="3">
    <source>
        <dbReference type="Proteomes" id="UP000620124"/>
    </source>
</evidence>
<dbReference type="EMBL" id="JACAZI010000003">
    <property type="protein sequence ID" value="KAF7364931.1"/>
    <property type="molecule type" value="Genomic_DNA"/>
</dbReference>
<name>A0A8H7DAU0_9AGAR</name>
<accession>A0A8H7DAU0</accession>
<feature type="signal peptide" evidence="1">
    <location>
        <begin position="1"/>
        <end position="20"/>
    </location>
</feature>
<keyword evidence="1" id="KW-0732">Signal</keyword>
<protein>
    <submittedName>
        <fullName evidence="2">Uncharacterized protein</fullName>
    </submittedName>
</protein>
<dbReference type="Pfam" id="PF19271">
    <property type="entry name" value="Nis1"/>
    <property type="match status" value="1"/>
</dbReference>
<dbReference type="Proteomes" id="UP000620124">
    <property type="component" value="Unassembled WGS sequence"/>
</dbReference>